<protein>
    <recommendedName>
        <fullName evidence="2">Integrase catalytic domain-containing protein</fullName>
    </recommendedName>
</protein>
<dbReference type="Gene3D" id="3.30.420.10">
    <property type="entry name" value="Ribonuclease H-like superfamily/Ribonuclease H"/>
    <property type="match status" value="1"/>
</dbReference>
<feature type="domain" description="Integrase catalytic" evidence="2">
    <location>
        <begin position="4"/>
        <end position="98"/>
    </location>
</feature>
<comment type="caution">
    <text evidence="3">The sequence shown here is derived from an EMBL/GenBank/DDBJ whole genome shotgun (WGS) entry which is preliminary data.</text>
</comment>
<feature type="region of interest" description="Disordered" evidence="1">
    <location>
        <begin position="129"/>
        <end position="150"/>
    </location>
</feature>
<dbReference type="Proteomes" id="UP001303046">
    <property type="component" value="Unassembled WGS sequence"/>
</dbReference>
<accession>A0ABR1EE50</accession>
<sequence>MNRDRLLPVISGAVFDKMYVDLTGSLHLTESGNKYIIALIDHFTKFVIAVPLPDFSAVTVAHAIMTKCILKFGVMTQLVSDNASYFKGEVVFEIGSFQPPGLSKPWTAASISHDDTSLASSSEASLAFGSSSQSLRNEAPSSHKRHGRDRRCGVAMRLGRREQSLALDEKPIAGPARIPSETVIGFHLCLKYLHPWAKSVNPSPVRVLRSPFYRSVEKTPSGRHDNVTLPPTVDRIRPVLHQVVSTGWGSGVILEAKDFFNVGLDHRDLYCVILDQHAVNVVSSYRGFDKSMVSVKEYVWVYDVKPSRQALANPSAVPAQSRIPRITALEKKSTYFFKAARFVFASPDTPHELVYGLVLGLVRRSDTSGPSQAANGPDLQCSPFGFIGNKHYAQRSADTLGDRNDTQFSDLPVALPFRPHGHSNRRVVVGISGLHNRSVERLAHEHGRPIDEGVLLDIATRLTKAPAAAKPVD</sequence>
<evidence type="ECO:0000313" key="3">
    <source>
        <dbReference type="EMBL" id="KAK6760956.1"/>
    </source>
</evidence>
<dbReference type="InterPro" id="IPR036397">
    <property type="entry name" value="RNaseH_sf"/>
</dbReference>
<dbReference type="SUPFAM" id="SSF53098">
    <property type="entry name" value="Ribonuclease H-like"/>
    <property type="match status" value="1"/>
</dbReference>
<evidence type="ECO:0000256" key="1">
    <source>
        <dbReference type="SAM" id="MobiDB-lite"/>
    </source>
</evidence>
<dbReference type="EMBL" id="JAVFWL010000006">
    <property type="protein sequence ID" value="KAK6760956.1"/>
    <property type="molecule type" value="Genomic_DNA"/>
</dbReference>
<evidence type="ECO:0000259" key="2">
    <source>
        <dbReference type="PROSITE" id="PS50994"/>
    </source>
</evidence>
<reference evidence="3 4" key="1">
    <citation type="submission" date="2023-08" db="EMBL/GenBank/DDBJ databases">
        <title>A Necator americanus chromosomal reference genome.</title>
        <authorList>
            <person name="Ilik V."/>
            <person name="Petrzelkova K.J."/>
            <person name="Pardy F."/>
            <person name="Fuh T."/>
            <person name="Niatou-Singa F.S."/>
            <person name="Gouil Q."/>
            <person name="Baker L."/>
            <person name="Ritchie M.E."/>
            <person name="Jex A.R."/>
            <person name="Gazzola D."/>
            <person name="Li H."/>
            <person name="Toshio Fujiwara R."/>
            <person name="Zhan B."/>
            <person name="Aroian R.V."/>
            <person name="Pafco B."/>
            <person name="Schwarz E.M."/>
        </authorList>
    </citation>
    <scope>NUCLEOTIDE SEQUENCE [LARGE SCALE GENOMIC DNA]</scope>
    <source>
        <strain evidence="3 4">Aroian</strain>
        <tissue evidence="3">Whole animal</tissue>
    </source>
</reference>
<evidence type="ECO:0000313" key="4">
    <source>
        <dbReference type="Proteomes" id="UP001303046"/>
    </source>
</evidence>
<dbReference type="InterPro" id="IPR012337">
    <property type="entry name" value="RNaseH-like_sf"/>
</dbReference>
<dbReference type="InterPro" id="IPR001584">
    <property type="entry name" value="Integrase_cat-core"/>
</dbReference>
<name>A0ABR1EE50_NECAM</name>
<gene>
    <name evidence="3" type="primary">Necator_chrX.g22303</name>
    <name evidence="3" type="ORF">RB195_022142</name>
</gene>
<proteinExistence type="predicted"/>
<dbReference type="PROSITE" id="PS50994">
    <property type="entry name" value="INTEGRASE"/>
    <property type="match status" value="1"/>
</dbReference>
<organism evidence="3 4">
    <name type="scientific">Necator americanus</name>
    <name type="common">Human hookworm</name>
    <dbReference type="NCBI Taxonomy" id="51031"/>
    <lineage>
        <taxon>Eukaryota</taxon>
        <taxon>Metazoa</taxon>
        <taxon>Ecdysozoa</taxon>
        <taxon>Nematoda</taxon>
        <taxon>Chromadorea</taxon>
        <taxon>Rhabditida</taxon>
        <taxon>Rhabditina</taxon>
        <taxon>Rhabditomorpha</taxon>
        <taxon>Strongyloidea</taxon>
        <taxon>Ancylostomatidae</taxon>
        <taxon>Bunostominae</taxon>
        <taxon>Necator</taxon>
    </lineage>
</organism>
<keyword evidence="4" id="KW-1185">Reference proteome</keyword>